<organism evidence="2 3">
    <name type="scientific">Microthlaspi erraticum</name>
    <dbReference type="NCBI Taxonomy" id="1685480"/>
    <lineage>
        <taxon>Eukaryota</taxon>
        <taxon>Viridiplantae</taxon>
        <taxon>Streptophyta</taxon>
        <taxon>Embryophyta</taxon>
        <taxon>Tracheophyta</taxon>
        <taxon>Spermatophyta</taxon>
        <taxon>Magnoliopsida</taxon>
        <taxon>eudicotyledons</taxon>
        <taxon>Gunneridae</taxon>
        <taxon>Pentapetalae</taxon>
        <taxon>rosids</taxon>
        <taxon>malvids</taxon>
        <taxon>Brassicales</taxon>
        <taxon>Brassicaceae</taxon>
        <taxon>Coluteocarpeae</taxon>
        <taxon>Microthlaspi</taxon>
    </lineage>
</organism>
<proteinExistence type="predicted"/>
<dbReference type="Proteomes" id="UP000467841">
    <property type="component" value="Unassembled WGS sequence"/>
</dbReference>
<keyword evidence="3" id="KW-1185">Reference proteome</keyword>
<sequence>MRSTVKVAQVGADDYPASGHNSPLRHLGFPDFPSFQEAVAAPPPPPLDMPLFPPPPTFPNLESPRIPVPDWPSLPGFLPFPSKDQVPPSEPFGPRFDESDNWLPSTPSNPQGFP</sequence>
<feature type="compositionally biased region" description="Pro residues" evidence="1">
    <location>
        <begin position="41"/>
        <end position="58"/>
    </location>
</feature>
<evidence type="ECO:0000313" key="2">
    <source>
        <dbReference type="EMBL" id="CAA7014210.1"/>
    </source>
</evidence>
<feature type="region of interest" description="Disordered" evidence="1">
    <location>
        <begin position="1"/>
        <end position="114"/>
    </location>
</feature>
<gene>
    <name evidence="2" type="ORF">MERR_LOCUS1444</name>
</gene>
<dbReference type="AlphaFoldDB" id="A0A6D2HKS2"/>
<comment type="caution">
    <text evidence="2">The sequence shown here is derived from an EMBL/GenBank/DDBJ whole genome shotgun (WGS) entry which is preliminary data.</text>
</comment>
<dbReference type="OrthoDB" id="1112328at2759"/>
<evidence type="ECO:0000313" key="3">
    <source>
        <dbReference type="Proteomes" id="UP000467841"/>
    </source>
</evidence>
<evidence type="ECO:0000256" key="1">
    <source>
        <dbReference type="SAM" id="MobiDB-lite"/>
    </source>
</evidence>
<dbReference type="EMBL" id="CACVBM020000099">
    <property type="protein sequence ID" value="CAA7014210.1"/>
    <property type="molecule type" value="Genomic_DNA"/>
</dbReference>
<feature type="compositionally biased region" description="Polar residues" evidence="1">
    <location>
        <begin position="102"/>
        <end position="114"/>
    </location>
</feature>
<reference evidence="2" key="1">
    <citation type="submission" date="2020-01" db="EMBL/GenBank/DDBJ databases">
        <authorList>
            <person name="Mishra B."/>
        </authorList>
    </citation>
    <scope>NUCLEOTIDE SEQUENCE [LARGE SCALE GENOMIC DNA]</scope>
</reference>
<name>A0A6D2HKS2_9BRAS</name>
<protein>
    <submittedName>
        <fullName evidence="2">Uncharacterized protein</fullName>
    </submittedName>
</protein>
<accession>A0A6D2HKS2</accession>